<evidence type="ECO:0000256" key="2">
    <source>
        <dbReference type="ARBA" id="ARBA00023015"/>
    </source>
</evidence>
<dbReference type="EMBL" id="CP033972">
    <property type="protein sequence ID" value="AZG46409.1"/>
    <property type="molecule type" value="Genomic_DNA"/>
</dbReference>
<dbReference type="SUPFAM" id="SSF46785">
    <property type="entry name" value="Winged helix' DNA-binding domain"/>
    <property type="match status" value="1"/>
</dbReference>
<dbReference type="InterPro" id="IPR005119">
    <property type="entry name" value="LysR_subst-bd"/>
</dbReference>
<proteinExistence type="inferred from homology"/>
<dbReference type="NCBIfam" id="TIGR03298">
    <property type="entry name" value="argP"/>
    <property type="match status" value="1"/>
</dbReference>
<dbReference type="PROSITE" id="PS50931">
    <property type="entry name" value="HTH_LYSR"/>
    <property type="match status" value="1"/>
</dbReference>
<comment type="similarity">
    <text evidence="1">Belongs to the LysR transcriptional regulatory family.</text>
</comment>
<dbReference type="InterPro" id="IPR050176">
    <property type="entry name" value="LTTR"/>
</dbReference>
<sequence>MEISQEGLQTLAAVLREGTFDAAASALHITPSAVSQRIKGLETSVGRVVLRRTKPATATPDGEVLVRLAKQWELLLDEARIELLGSTTTDADESRIHLPIAANADSLATWFLPVIARMHRDHPVAIEVLRDDESQNSRFLRSGEVLGAITSDPLGIRGCTIRPLGSMRYLPVATPDFVDRWLPDGPSAATLSYAPMVLFDRNDYIQRNVLAALAEQPVTPPITYIPSSTEFYRAVELGIGWGAVPEAQIAPALDAGRVIPIVDHHVDVPLFWQYWKLSSPILDALTELTVAAAAEHLVPPRTGPAPISPDPISHRP</sequence>
<gene>
    <name evidence="7" type="ORF">D7316_03010</name>
</gene>
<dbReference type="OrthoDB" id="3252676at2"/>
<evidence type="ECO:0000259" key="6">
    <source>
        <dbReference type="PROSITE" id="PS50931"/>
    </source>
</evidence>
<name>A0A3G8JPK6_9ACTN</name>
<dbReference type="RefSeq" id="WP_124708922.1">
    <property type="nucleotide sequence ID" value="NZ_CP033972.1"/>
</dbReference>
<dbReference type="Gene3D" id="1.10.10.10">
    <property type="entry name" value="Winged helix-like DNA-binding domain superfamily/Winged helix DNA-binding domain"/>
    <property type="match status" value="1"/>
</dbReference>
<keyword evidence="8" id="KW-1185">Reference proteome</keyword>
<dbReference type="Pfam" id="PF03466">
    <property type="entry name" value="LysR_substrate"/>
    <property type="match status" value="1"/>
</dbReference>
<dbReference type="InterPro" id="IPR000847">
    <property type="entry name" value="LysR_HTH_N"/>
</dbReference>
<dbReference type="PANTHER" id="PTHR30579:SF2">
    <property type="entry name" value="HTH-TYPE TRANSCRIPTIONAL REGULATOR ARGP"/>
    <property type="match status" value="1"/>
</dbReference>
<accession>A0A3G8JPK6</accession>
<dbReference type="InterPro" id="IPR036390">
    <property type="entry name" value="WH_DNA-bd_sf"/>
</dbReference>
<evidence type="ECO:0000256" key="4">
    <source>
        <dbReference type="ARBA" id="ARBA00023159"/>
    </source>
</evidence>
<evidence type="ECO:0000256" key="5">
    <source>
        <dbReference type="ARBA" id="ARBA00023163"/>
    </source>
</evidence>
<reference evidence="7 8" key="1">
    <citation type="submission" date="2018-11" db="EMBL/GenBank/DDBJ databases">
        <title>Gordonia insulae sp. nov., isolated from an island soil.</title>
        <authorList>
            <person name="Kim Y.S."/>
            <person name="Kim S.B."/>
        </authorList>
    </citation>
    <scope>NUCLEOTIDE SEQUENCE [LARGE SCALE GENOMIC DNA]</scope>
    <source>
        <strain evidence="7 8">MMS17-SY073</strain>
    </source>
</reference>
<dbReference type="InterPro" id="IPR017685">
    <property type="entry name" value="ArgP"/>
</dbReference>
<organism evidence="7 8">
    <name type="scientific">Gordonia insulae</name>
    <dbReference type="NCBI Taxonomy" id="2420509"/>
    <lineage>
        <taxon>Bacteria</taxon>
        <taxon>Bacillati</taxon>
        <taxon>Actinomycetota</taxon>
        <taxon>Actinomycetes</taxon>
        <taxon>Mycobacteriales</taxon>
        <taxon>Gordoniaceae</taxon>
        <taxon>Gordonia</taxon>
    </lineage>
</organism>
<protein>
    <submittedName>
        <fullName evidence="7">Putative HTH-type transcriptional regulator</fullName>
    </submittedName>
</protein>
<feature type="domain" description="HTH lysR-type" evidence="6">
    <location>
        <begin position="1"/>
        <end position="59"/>
    </location>
</feature>
<dbReference type="Pfam" id="PF00126">
    <property type="entry name" value="HTH_1"/>
    <property type="match status" value="1"/>
</dbReference>
<keyword evidence="3" id="KW-0238">DNA-binding</keyword>
<dbReference type="PANTHER" id="PTHR30579">
    <property type="entry name" value="TRANSCRIPTIONAL REGULATOR"/>
    <property type="match status" value="1"/>
</dbReference>
<dbReference type="AlphaFoldDB" id="A0A3G8JPK6"/>
<dbReference type="GO" id="GO:0003700">
    <property type="term" value="F:DNA-binding transcription factor activity"/>
    <property type="evidence" value="ECO:0007669"/>
    <property type="project" value="InterPro"/>
</dbReference>
<dbReference type="InterPro" id="IPR036388">
    <property type="entry name" value="WH-like_DNA-bd_sf"/>
</dbReference>
<evidence type="ECO:0000256" key="1">
    <source>
        <dbReference type="ARBA" id="ARBA00009437"/>
    </source>
</evidence>
<dbReference type="KEGG" id="gom:D7316_03010"/>
<dbReference type="GO" id="GO:0003677">
    <property type="term" value="F:DNA binding"/>
    <property type="evidence" value="ECO:0007669"/>
    <property type="project" value="UniProtKB-KW"/>
</dbReference>
<keyword evidence="4" id="KW-0010">Activator</keyword>
<keyword evidence="5" id="KW-0804">Transcription</keyword>
<evidence type="ECO:0000313" key="7">
    <source>
        <dbReference type="EMBL" id="AZG46409.1"/>
    </source>
</evidence>
<dbReference type="Gene3D" id="3.40.190.290">
    <property type="match status" value="1"/>
</dbReference>
<dbReference type="SUPFAM" id="SSF53850">
    <property type="entry name" value="Periplasmic binding protein-like II"/>
    <property type="match status" value="1"/>
</dbReference>
<dbReference type="Proteomes" id="UP000271469">
    <property type="component" value="Chromosome"/>
</dbReference>
<evidence type="ECO:0000256" key="3">
    <source>
        <dbReference type="ARBA" id="ARBA00023125"/>
    </source>
</evidence>
<evidence type="ECO:0000313" key="8">
    <source>
        <dbReference type="Proteomes" id="UP000271469"/>
    </source>
</evidence>
<dbReference type="NCBIfam" id="NF002964">
    <property type="entry name" value="PRK03635.1"/>
    <property type="match status" value="1"/>
</dbReference>
<keyword evidence="2" id="KW-0805">Transcription regulation</keyword>